<gene>
    <name evidence="2" type="ORF">FXF49_04365</name>
</gene>
<evidence type="ECO:0000313" key="3">
    <source>
        <dbReference type="Proteomes" id="UP000323337"/>
    </source>
</evidence>
<organism evidence="2 3">
    <name type="scientific">Flexistipes sinusarabici</name>
    <dbReference type="NCBI Taxonomy" id="2352"/>
    <lineage>
        <taxon>Bacteria</taxon>
        <taxon>Pseudomonadati</taxon>
        <taxon>Deferribacterota</taxon>
        <taxon>Deferribacteres</taxon>
        <taxon>Deferribacterales</taxon>
        <taxon>Flexistipitaceae</taxon>
        <taxon>Flexistipes</taxon>
    </lineage>
</organism>
<dbReference type="PROSITE" id="PS51257">
    <property type="entry name" value="PROKAR_LIPOPROTEIN"/>
    <property type="match status" value="1"/>
</dbReference>
<feature type="chain" id="PRO_5023055729" description="Lipoprotein" evidence="1">
    <location>
        <begin position="20"/>
        <end position="213"/>
    </location>
</feature>
<accession>A0A5D0MJF5</accession>
<feature type="signal peptide" evidence="1">
    <location>
        <begin position="1"/>
        <end position="19"/>
    </location>
</feature>
<name>A0A5D0MJF5_FLESI</name>
<protein>
    <recommendedName>
        <fullName evidence="4">Lipoprotein</fullName>
    </recommendedName>
</protein>
<dbReference type="Proteomes" id="UP000323337">
    <property type="component" value="Unassembled WGS sequence"/>
</dbReference>
<dbReference type="EMBL" id="VSIV01000099">
    <property type="protein sequence ID" value="TYB33827.1"/>
    <property type="molecule type" value="Genomic_DNA"/>
</dbReference>
<dbReference type="AlphaFoldDB" id="A0A5D0MJF5"/>
<proteinExistence type="predicted"/>
<evidence type="ECO:0008006" key="4">
    <source>
        <dbReference type="Google" id="ProtNLM"/>
    </source>
</evidence>
<reference evidence="2 3" key="1">
    <citation type="submission" date="2019-08" db="EMBL/GenBank/DDBJ databases">
        <title>Genomic characterization of a novel candidate phylum (ARYD3) from a high temperature, high salinity tertiary oil reservoir in north central Oklahoma, USA.</title>
        <authorList>
            <person name="Youssef N.H."/>
            <person name="Yadav A."/>
            <person name="Elshahed M.S."/>
        </authorList>
    </citation>
    <scope>NUCLEOTIDE SEQUENCE [LARGE SCALE GENOMIC DNA]</scope>
    <source>
        <strain evidence="2">ARYD1</strain>
    </source>
</reference>
<evidence type="ECO:0000256" key="1">
    <source>
        <dbReference type="SAM" id="SignalP"/>
    </source>
</evidence>
<comment type="caution">
    <text evidence="2">The sequence shown here is derived from an EMBL/GenBank/DDBJ whole genome shotgun (WGS) entry which is preliminary data.</text>
</comment>
<sequence length="213" mass="24877">MKKTLIIILSVFLSTACNIGFSTYFSSSDSDPELQWYIYFGSDFDTDYTEINLRGNMDYLTRIQKINKEDIDYTVYVDKRTTDINIVDITFNPGSCQTFDNSYIIQVKKEICENGFCDKYSYSETVSGDSLFPYGWPCEIDYEDMSGLVSSKENDLRNSGYYDVNCETGDFVTEKGNYLISIVCSMEDNSYYNRIKYFYSDNLEYFDYFKPFP</sequence>
<keyword evidence="1" id="KW-0732">Signal</keyword>
<evidence type="ECO:0000313" key="2">
    <source>
        <dbReference type="EMBL" id="TYB33827.1"/>
    </source>
</evidence>
<dbReference type="RefSeq" id="WP_303700684.1">
    <property type="nucleotide sequence ID" value="NZ_VSIV01000099.1"/>
</dbReference>